<evidence type="ECO:0000313" key="2">
    <source>
        <dbReference type="EMBL" id="KAK2852064.1"/>
    </source>
</evidence>
<dbReference type="Proteomes" id="UP001187415">
    <property type="component" value="Unassembled WGS sequence"/>
</dbReference>
<protein>
    <submittedName>
        <fullName evidence="2">Uncharacterized protein</fullName>
    </submittedName>
</protein>
<accession>A0AA88NA43</accession>
<dbReference type="EMBL" id="JAUPFM010000005">
    <property type="protein sequence ID" value="KAK2852064.1"/>
    <property type="molecule type" value="Genomic_DNA"/>
</dbReference>
<sequence>MLDIQVDVVLMTLHTLQCRDMIRKRRVENTCSGNGVIAGSAVDQGESTPDFSELHCDWTELRPDQSLQCCDEEDGVSKRKAPALSDVKATL</sequence>
<proteinExistence type="predicted"/>
<evidence type="ECO:0000256" key="1">
    <source>
        <dbReference type="SAM" id="MobiDB-lite"/>
    </source>
</evidence>
<gene>
    <name evidence="2" type="ORF">Q5P01_008340</name>
</gene>
<evidence type="ECO:0000313" key="3">
    <source>
        <dbReference type="Proteomes" id="UP001187415"/>
    </source>
</evidence>
<reference evidence="2" key="1">
    <citation type="submission" date="2023-07" db="EMBL/GenBank/DDBJ databases">
        <title>Chromosome-level Genome Assembly of Striped Snakehead (Channa striata).</title>
        <authorList>
            <person name="Liu H."/>
        </authorList>
    </citation>
    <scope>NUCLEOTIDE SEQUENCE</scope>
    <source>
        <strain evidence="2">Gz</strain>
        <tissue evidence="2">Muscle</tissue>
    </source>
</reference>
<name>A0AA88NA43_CHASR</name>
<comment type="caution">
    <text evidence="2">The sequence shown here is derived from an EMBL/GenBank/DDBJ whole genome shotgun (WGS) entry which is preliminary data.</text>
</comment>
<feature type="region of interest" description="Disordered" evidence="1">
    <location>
        <begin position="72"/>
        <end position="91"/>
    </location>
</feature>
<keyword evidence="3" id="KW-1185">Reference proteome</keyword>
<dbReference type="AlphaFoldDB" id="A0AA88NA43"/>
<organism evidence="2 3">
    <name type="scientific">Channa striata</name>
    <name type="common">Snakehead murrel</name>
    <name type="synonym">Ophicephalus striatus</name>
    <dbReference type="NCBI Taxonomy" id="64152"/>
    <lineage>
        <taxon>Eukaryota</taxon>
        <taxon>Metazoa</taxon>
        <taxon>Chordata</taxon>
        <taxon>Craniata</taxon>
        <taxon>Vertebrata</taxon>
        <taxon>Euteleostomi</taxon>
        <taxon>Actinopterygii</taxon>
        <taxon>Neopterygii</taxon>
        <taxon>Teleostei</taxon>
        <taxon>Neoteleostei</taxon>
        <taxon>Acanthomorphata</taxon>
        <taxon>Anabantaria</taxon>
        <taxon>Anabantiformes</taxon>
        <taxon>Channoidei</taxon>
        <taxon>Channidae</taxon>
        <taxon>Channa</taxon>
    </lineage>
</organism>